<dbReference type="AlphaFoldDB" id="W2Z2U6"/>
<accession>W2Z2U6</accession>
<comment type="caution">
    <text evidence="1">The sequence shown here is derived from an EMBL/GenBank/DDBJ whole genome shotgun (WGS) entry which is preliminary data.</text>
</comment>
<name>W2Z2U6_PHYNI</name>
<organism evidence="1 2">
    <name type="scientific">Phytophthora nicotianae P10297</name>
    <dbReference type="NCBI Taxonomy" id="1317064"/>
    <lineage>
        <taxon>Eukaryota</taxon>
        <taxon>Sar</taxon>
        <taxon>Stramenopiles</taxon>
        <taxon>Oomycota</taxon>
        <taxon>Peronosporomycetes</taxon>
        <taxon>Peronosporales</taxon>
        <taxon>Peronosporaceae</taxon>
        <taxon>Phytophthora</taxon>
    </lineage>
</organism>
<dbReference type="Proteomes" id="UP000018948">
    <property type="component" value="Unassembled WGS sequence"/>
</dbReference>
<protein>
    <submittedName>
        <fullName evidence="1">Uncharacterized protein</fullName>
    </submittedName>
</protein>
<reference evidence="1 2" key="1">
    <citation type="submission" date="2013-11" db="EMBL/GenBank/DDBJ databases">
        <title>The Genome Sequence of Phytophthora parasitica P10297.</title>
        <authorList>
            <consortium name="The Broad Institute Genomics Platform"/>
            <person name="Russ C."/>
            <person name="Tyler B."/>
            <person name="Panabieres F."/>
            <person name="Shan W."/>
            <person name="Tripathy S."/>
            <person name="Grunwald N."/>
            <person name="Machado M."/>
            <person name="Johnson C.S."/>
            <person name="Walker B."/>
            <person name="Young S.K."/>
            <person name="Zeng Q."/>
            <person name="Gargeya S."/>
            <person name="Fitzgerald M."/>
            <person name="Haas B."/>
            <person name="Abouelleil A."/>
            <person name="Allen A.W."/>
            <person name="Alvarado L."/>
            <person name="Arachchi H.M."/>
            <person name="Berlin A.M."/>
            <person name="Chapman S.B."/>
            <person name="Gainer-Dewar J."/>
            <person name="Goldberg J."/>
            <person name="Griggs A."/>
            <person name="Gujja S."/>
            <person name="Hansen M."/>
            <person name="Howarth C."/>
            <person name="Imamovic A."/>
            <person name="Ireland A."/>
            <person name="Larimer J."/>
            <person name="McCowan C."/>
            <person name="Murphy C."/>
            <person name="Pearson M."/>
            <person name="Poon T.W."/>
            <person name="Priest M."/>
            <person name="Roberts A."/>
            <person name="Saif S."/>
            <person name="Shea T."/>
            <person name="Sisk P."/>
            <person name="Sykes S."/>
            <person name="Wortman J."/>
            <person name="Nusbaum C."/>
            <person name="Birren B."/>
        </authorList>
    </citation>
    <scope>NUCLEOTIDE SEQUENCE [LARGE SCALE GENOMIC DNA]</scope>
    <source>
        <strain evidence="1 2">P10297</strain>
    </source>
</reference>
<proteinExistence type="predicted"/>
<dbReference type="EMBL" id="ANIY01002398">
    <property type="protein sequence ID" value="ETP41276.1"/>
    <property type="molecule type" value="Genomic_DNA"/>
</dbReference>
<evidence type="ECO:0000313" key="1">
    <source>
        <dbReference type="EMBL" id="ETP41276.1"/>
    </source>
</evidence>
<evidence type="ECO:0000313" key="2">
    <source>
        <dbReference type="Proteomes" id="UP000018948"/>
    </source>
</evidence>
<sequence>MKQILADKEGEFEKRAIDNDSKVGDFNYSMDVGNQKF</sequence>
<gene>
    <name evidence="1" type="ORF">F442_11530</name>
</gene>